<organism evidence="5 6">
    <name type="scientific">Phaeoacremonium minimum (strain UCR-PA7)</name>
    <name type="common">Esca disease fungus</name>
    <name type="synonym">Togninia minima</name>
    <dbReference type="NCBI Taxonomy" id="1286976"/>
    <lineage>
        <taxon>Eukaryota</taxon>
        <taxon>Fungi</taxon>
        <taxon>Dikarya</taxon>
        <taxon>Ascomycota</taxon>
        <taxon>Pezizomycotina</taxon>
        <taxon>Sordariomycetes</taxon>
        <taxon>Sordariomycetidae</taxon>
        <taxon>Togniniales</taxon>
        <taxon>Togniniaceae</taxon>
        <taxon>Phaeoacremonium</taxon>
    </lineage>
</organism>
<dbReference type="eggNOG" id="ENOG502SQ4D">
    <property type="taxonomic scope" value="Eukaryota"/>
</dbReference>
<evidence type="ECO:0000313" key="6">
    <source>
        <dbReference type="Proteomes" id="UP000014074"/>
    </source>
</evidence>
<evidence type="ECO:0000313" key="5">
    <source>
        <dbReference type="EMBL" id="EOO00170.1"/>
    </source>
</evidence>
<keyword evidence="6" id="KW-1185">Reference proteome</keyword>
<dbReference type="GeneID" id="19324787"/>
<keyword evidence="4" id="KW-0732">Signal</keyword>
<evidence type="ECO:0000256" key="2">
    <source>
        <dbReference type="ARBA" id="ARBA00023157"/>
    </source>
</evidence>
<feature type="chain" id="PRO_5004452764" evidence="4">
    <location>
        <begin position="29"/>
        <end position="306"/>
    </location>
</feature>
<dbReference type="HOGENOM" id="CLU_040058_4_2_1"/>
<sequence length="306" mass="30874">MRPLSLLSLLSLLGISAVSSSLAGLALAQAQAQNATANATCNTGIHMIASRGSLEPAGAGLIGLVANNVSDKISGSVVVPLEYPATISNYSTSEAAGVEALTDLLTSYIALCPSAKIALLGYSQGAQVTADTLCGTDDGKNFKLTPDLSSSYEDNIIAVVLFGDPSHVVGAAWNEGTSTRNGIFPRQNNSACDPYSSKMRSWCDTGDIYCDSGNNTKTHGTYFANYTMDAVNFIIEKFNETLTGSESGSGSGSGSGSNGTDGGGSSGGGSNSTGSGDSKAPSVSVPALPVLLAILVSIVGPGAFMS</sequence>
<dbReference type="Proteomes" id="UP000014074">
    <property type="component" value="Unassembled WGS sequence"/>
</dbReference>
<accession>R8BLM0</accession>
<dbReference type="PANTHER" id="PTHR33630:SF9">
    <property type="entry name" value="CUTINASE 4"/>
    <property type="match status" value="1"/>
</dbReference>
<feature type="compositionally biased region" description="Low complexity" evidence="3">
    <location>
        <begin position="272"/>
        <end position="282"/>
    </location>
</feature>
<evidence type="ECO:0000256" key="3">
    <source>
        <dbReference type="SAM" id="MobiDB-lite"/>
    </source>
</evidence>
<dbReference type="AlphaFoldDB" id="R8BLM0"/>
<dbReference type="InterPro" id="IPR000675">
    <property type="entry name" value="Cutinase/axe"/>
</dbReference>
<dbReference type="SMART" id="SM01110">
    <property type="entry name" value="Cutinase"/>
    <property type="match status" value="1"/>
</dbReference>
<dbReference type="InterPro" id="IPR029058">
    <property type="entry name" value="AB_hydrolase_fold"/>
</dbReference>
<dbReference type="OrthoDB" id="2586582at2759"/>
<dbReference type="Gene3D" id="3.40.50.1820">
    <property type="entry name" value="alpha/beta hydrolase"/>
    <property type="match status" value="1"/>
</dbReference>
<keyword evidence="1" id="KW-0378">Hydrolase</keyword>
<dbReference type="Pfam" id="PF01083">
    <property type="entry name" value="Cutinase"/>
    <property type="match status" value="1"/>
</dbReference>
<proteinExistence type="predicted"/>
<evidence type="ECO:0000256" key="1">
    <source>
        <dbReference type="ARBA" id="ARBA00022801"/>
    </source>
</evidence>
<keyword evidence="2" id="KW-1015">Disulfide bond</keyword>
<dbReference type="KEGG" id="tmn:UCRPA7_4345"/>
<dbReference type="GO" id="GO:0052689">
    <property type="term" value="F:carboxylic ester hydrolase activity"/>
    <property type="evidence" value="ECO:0007669"/>
    <property type="project" value="UniProtKB-ARBA"/>
</dbReference>
<gene>
    <name evidence="5" type="ORF">UCRPA7_4345</name>
</gene>
<name>R8BLM0_PHAM7</name>
<dbReference type="EMBL" id="KB933102">
    <property type="protein sequence ID" value="EOO00170.1"/>
    <property type="molecule type" value="Genomic_DNA"/>
</dbReference>
<feature type="signal peptide" evidence="4">
    <location>
        <begin position="1"/>
        <end position="28"/>
    </location>
</feature>
<dbReference type="SUPFAM" id="SSF53474">
    <property type="entry name" value="alpha/beta-Hydrolases"/>
    <property type="match status" value="1"/>
</dbReference>
<evidence type="ECO:0000256" key="4">
    <source>
        <dbReference type="SAM" id="SignalP"/>
    </source>
</evidence>
<feature type="region of interest" description="Disordered" evidence="3">
    <location>
        <begin position="244"/>
        <end position="282"/>
    </location>
</feature>
<protein>
    <submittedName>
        <fullName evidence="5">Putative acetylxylan esterase 2 protein</fullName>
    </submittedName>
</protein>
<dbReference type="RefSeq" id="XP_007915089.1">
    <property type="nucleotide sequence ID" value="XM_007916898.1"/>
</dbReference>
<reference evidence="6" key="1">
    <citation type="journal article" date="2013" name="Genome Announc.">
        <title>Draft genome sequence of the ascomycete Phaeoacremonium aleophilum strain UCR-PA7, a causal agent of the esca disease complex in grapevines.</title>
        <authorList>
            <person name="Blanco-Ulate B."/>
            <person name="Rolshausen P."/>
            <person name="Cantu D."/>
        </authorList>
    </citation>
    <scope>NUCLEOTIDE SEQUENCE [LARGE SCALE GENOMIC DNA]</scope>
    <source>
        <strain evidence="6">UCR-PA7</strain>
    </source>
</reference>
<dbReference type="PANTHER" id="PTHR33630">
    <property type="entry name" value="CUTINASE RV1984C-RELATED-RELATED"/>
    <property type="match status" value="1"/>
</dbReference>
<feature type="compositionally biased region" description="Gly residues" evidence="3">
    <location>
        <begin position="247"/>
        <end position="271"/>
    </location>
</feature>